<feature type="domain" description="HTH luxR-type" evidence="1">
    <location>
        <begin position="308"/>
        <end position="373"/>
    </location>
</feature>
<gene>
    <name evidence="2" type="ORF">LMG21510_01517</name>
</gene>
<protein>
    <recommendedName>
        <fullName evidence="1">HTH luxR-type domain-containing protein</fullName>
    </recommendedName>
</protein>
<dbReference type="SUPFAM" id="SSF46894">
    <property type="entry name" value="C-terminal effector domain of the bipartite response regulators"/>
    <property type="match status" value="1"/>
</dbReference>
<evidence type="ECO:0000313" key="3">
    <source>
        <dbReference type="Proteomes" id="UP000721236"/>
    </source>
</evidence>
<reference evidence="2 3" key="1">
    <citation type="submission" date="2021-08" db="EMBL/GenBank/DDBJ databases">
        <authorList>
            <person name="Peeters C."/>
        </authorList>
    </citation>
    <scope>NUCLEOTIDE SEQUENCE [LARGE SCALE GENOMIC DNA]</scope>
    <source>
        <strain evidence="2 3">LMG 21510</strain>
    </source>
</reference>
<dbReference type="Proteomes" id="UP000721236">
    <property type="component" value="Unassembled WGS sequence"/>
</dbReference>
<comment type="caution">
    <text evidence="2">The sequence shown here is derived from an EMBL/GenBank/DDBJ whole genome shotgun (WGS) entry which is preliminary data.</text>
</comment>
<dbReference type="InterPro" id="IPR016032">
    <property type="entry name" value="Sig_transdc_resp-reg_C-effctor"/>
</dbReference>
<dbReference type="SMART" id="SM00421">
    <property type="entry name" value="HTH_LUXR"/>
    <property type="match status" value="1"/>
</dbReference>
<dbReference type="CDD" id="cd06170">
    <property type="entry name" value="LuxR_C_like"/>
    <property type="match status" value="1"/>
</dbReference>
<dbReference type="Gene3D" id="1.10.10.10">
    <property type="entry name" value="Winged helix-like DNA-binding domain superfamily/Winged helix DNA-binding domain"/>
    <property type="match status" value="1"/>
</dbReference>
<dbReference type="Pfam" id="PF00196">
    <property type="entry name" value="GerE"/>
    <property type="match status" value="1"/>
</dbReference>
<name>A0ABM8WQL5_9BURK</name>
<organism evidence="2 3">
    <name type="scientific">Cupriavidus respiraculi</name>
    <dbReference type="NCBI Taxonomy" id="195930"/>
    <lineage>
        <taxon>Bacteria</taxon>
        <taxon>Pseudomonadati</taxon>
        <taxon>Pseudomonadota</taxon>
        <taxon>Betaproteobacteria</taxon>
        <taxon>Burkholderiales</taxon>
        <taxon>Burkholderiaceae</taxon>
        <taxon>Cupriavidus</taxon>
    </lineage>
</organism>
<dbReference type="InterPro" id="IPR000792">
    <property type="entry name" value="Tscrpt_reg_LuxR_C"/>
</dbReference>
<dbReference type="PROSITE" id="PS50043">
    <property type="entry name" value="HTH_LUXR_2"/>
    <property type="match status" value="1"/>
</dbReference>
<keyword evidence="3" id="KW-1185">Reference proteome</keyword>
<proteinExistence type="predicted"/>
<dbReference type="EMBL" id="CAJZAH010000001">
    <property type="protein sequence ID" value="CAG9169616.1"/>
    <property type="molecule type" value="Genomic_DNA"/>
</dbReference>
<dbReference type="RefSeq" id="WP_224040705.1">
    <property type="nucleotide sequence ID" value="NZ_CAJZAH010000001.1"/>
</dbReference>
<dbReference type="InterPro" id="IPR036388">
    <property type="entry name" value="WH-like_DNA-bd_sf"/>
</dbReference>
<sequence length="386" mass="42289">MRENRSADQDFQRLVASIYESALDVSAMPAALDLFSRYTLTDSPRYLIWDKLAGHARFGVTAHGCFHDGMRLPHPAATCPADTTVPDDAHAMAAMLDARLVPQCQGGMSGQTGQDRPDLERGIRLLDTPEVCVLMSATHRHGGELQDRRRDGRLSRVLPHWARAARLQHRHFELSCLASLGLASLDALDFGVMVLQADRRVRYTNRWAESLLQSDARLSMDDGMLTAQDAPLNAALERLLERALRPQGHEASGHAAGSWMHVTSGGQAVPLIVMPLTSRQPVEGSWPLPYAMLLMGNSASRSVLDAAVLATLFGLSRKEGIIAARLAAGETVAEIAARECLSPHTVRVQLRDILRKTGTHRQAELVRLLHLLPGVDLDRAGIARDR</sequence>
<accession>A0ABM8WQL5</accession>
<evidence type="ECO:0000259" key="1">
    <source>
        <dbReference type="PROSITE" id="PS50043"/>
    </source>
</evidence>
<evidence type="ECO:0000313" key="2">
    <source>
        <dbReference type="EMBL" id="CAG9169616.1"/>
    </source>
</evidence>